<dbReference type="AlphaFoldDB" id="A0A8G2BL24"/>
<dbReference type="EMBL" id="FNBW01000007">
    <property type="protein sequence ID" value="SDF88595.1"/>
    <property type="molecule type" value="Genomic_DNA"/>
</dbReference>
<organism evidence="1 2">
    <name type="scientific">Thalassobaculum litoreum DSM 18839</name>
    <dbReference type="NCBI Taxonomy" id="1123362"/>
    <lineage>
        <taxon>Bacteria</taxon>
        <taxon>Pseudomonadati</taxon>
        <taxon>Pseudomonadota</taxon>
        <taxon>Alphaproteobacteria</taxon>
        <taxon>Rhodospirillales</taxon>
        <taxon>Thalassobaculaceae</taxon>
        <taxon>Thalassobaculum</taxon>
    </lineage>
</organism>
<dbReference type="RefSeq" id="WP_215906104.1">
    <property type="nucleotide sequence ID" value="NZ_FNBW01000007.1"/>
</dbReference>
<protein>
    <submittedName>
        <fullName evidence="1">Uncharacterized protein</fullName>
    </submittedName>
</protein>
<evidence type="ECO:0000313" key="1">
    <source>
        <dbReference type="EMBL" id="SDF88595.1"/>
    </source>
</evidence>
<accession>A0A8G2BL24</accession>
<proteinExistence type="predicted"/>
<sequence length="96" mass="10852">MSRRLDEGWLVFDSVENRQHDRCVDLFSRPDGSYGFEEFRRDPEDGGGWTPVAYHSAARFETAAAASAAATEQVPWLAEALTRRRRNPVAARRGAR</sequence>
<name>A0A8G2BL24_9PROT</name>
<comment type="caution">
    <text evidence="1">The sequence shown here is derived from an EMBL/GenBank/DDBJ whole genome shotgun (WGS) entry which is preliminary data.</text>
</comment>
<evidence type="ECO:0000313" key="2">
    <source>
        <dbReference type="Proteomes" id="UP000198615"/>
    </source>
</evidence>
<reference evidence="1 2" key="1">
    <citation type="submission" date="2016-10" db="EMBL/GenBank/DDBJ databases">
        <authorList>
            <person name="Varghese N."/>
            <person name="Submissions S."/>
        </authorList>
    </citation>
    <scope>NUCLEOTIDE SEQUENCE [LARGE SCALE GENOMIC DNA]</scope>
    <source>
        <strain evidence="1 2">DSM 18839</strain>
    </source>
</reference>
<keyword evidence="2" id="KW-1185">Reference proteome</keyword>
<gene>
    <name evidence="1" type="ORF">SAMN05660686_02686</name>
</gene>
<dbReference type="Proteomes" id="UP000198615">
    <property type="component" value="Unassembled WGS sequence"/>
</dbReference>